<comment type="caution">
    <text evidence="3">The sequence shown here is derived from an EMBL/GenBank/DDBJ whole genome shotgun (WGS) entry which is preliminary data.</text>
</comment>
<feature type="transmembrane region" description="Helical" evidence="1">
    <location>
        <begin position="85"/>
        <end position="105"/>
    </location>
</feature>
<evidence type="ECO:0000256" key="2">
    <source>
        <dbReference type="SAM" id="SignalP"/>
    </source>
</evidence>
<evidence type="ECO:0000313" key="5">
    <source>
        <dbReference type="Proteomes" id="UP000317494"/>
    </source>
</evidence>
<keyword evidence="5" id="KW-1185">Reference proteome</keyword>
<gene>
    <name evidence="4" type="ORF">SeLEV6574_g05109</name>
    <name evidence="3" type="ORF">SeMB42_g07132</name>
</gene>
<feature type="transmembrane region" description="Helical" evidence="1">
    <location>
        <begin position="43"/>
        <end position="64"/>
    </location>
</feature>
<evidence type="ECO:0000313" key="4">
    <source>
        <dbReference type="EMBL" id="TPX43356.1"/>
    </source>
</evidence>
<evidence type="ECO:0000313" key="3">
    <source>
        <dbReference type="EMBL" id="TPX35833.1"/>
    </source>
</evidence>
<reference evidence="5 6" key="1">
    <citation type="journal article" date="2019" name="Sci. Rep.">
        <title>Comparative genomics of chytrid fungi reveal insights into the obligate biotrophic and pathogenic lifestyle of Synchytrium endobioticum.</title>
        <authorList>
            <person name="van de Vossenberg B.T.L.H."/>
            <person name="Warris S."/>
            <person name="Nguyen H.D.T."/>
            <person name="van Gent-Pelzer M.P.E."/>
            <person name="Joly D.L."/>
            <person name="van de Geest H.C."/>
            <person name="Bonants P.J.M."/>
            <person name="Smith D.S."/>
            <person name="Levesque C.A."/>
            <person name="van der Lee T.A.J."/>
        </authorList>
    </citation>
    <scope>NUCLEOTIDE SEQUENCE [LARGE SCALE GENOMIC DNA]</scope>
    <source>
        <strain evidence="4 6">LEV6574</strain>
        <strain evidence="3 5">MB42</strain>
    </source>
</reference>
<protein>
    <submittedName>
        <fullName evidence="3">Uncharacterized protein</fullName>
    </submittedName>
</protein>
<organism evidence="3 5">
    <name type="scientific">Synchytrium endobioticum</name>
    <dbReference type="NCBI Taxonomy" id="286115"/>
    <lineage>
        <taxon>Eukaryota</taxon>
        <taxon>Fungi</taxon>
        <taxon>Fungi incertae sedis</taxon>
        <taxon>Chytridiomycota</taxon>
        <taxon>Chytridiomycota incertae sedis</taxon>
        <taxon>Chytridiomycetes</taxon>
        <taxon>Synchytriales</taxon>
        <taxon>Synchytriaceae</taxon>
        <taxon>Synchytrium</taxon>
    </lineage>
</organism>
<keyword evidence="1" id="KW-1133">Transmembrane helix</keyword>
<dbReference type="EMBL" id="QEAN01000463">
    <property type="protein sequence ID" value="TPX35833.1"/>
    <property type="molecule type" value="Genomic_DNA"/>
</dbReference>
<dbReference type="EMBL" id="QEAM01000227">
    <property type="protein sequence ID" value="TPX43356.1"/>
    <property type="molecule type" value="Genomic_DNA"/>
</dbReference>
<proteinExistence type="predicted"/>
<evidence type="ECO:0000313" key="6">
    <source>
        <dbReference type="Proteomes" id="UP000320475"/>
    </source>
</evidence>
<dbReference type="VEuPathDB" id="FungiDB:SeMB42_g07132"/>
<sequence>MLRRILIIALSLVMLVFTSDLFRATQRPDMAHDLTKLIIPKTLLIQILAITSVTAAWMLASLAISRTKLWDTLAHLDGAYITPMLFASFAIVFATSASLLCPFTAHIVCVKSPPLWSNAWSCAEFGTTAMQCAQRRGGGPNVSCGLAYGEHSLSGWASN</sequence>
<feature type="chain" id="PRO_5036363022" evidence="2">
    <location>
        <begin position="19"/>
        <end position="159"/>
    </location>
</feature>
<evidence type="ECO:0000256" key="1">
    <source>
        <dbReference type="SAM" id="Phobius"/>
    </source>
</evidence>
<dbReference type="AlphaFoldDB" id="A0A507CE90"/>
<name>A0A507CE90_9FUNG</name>
<keyword evidence="1" id="KW-0812">Transmembrane</keyword>
<dbReference type="Proteomes" id="UP000320475">
    <property type="component" value="Unassembled WGS sequence"/>
</dbReference>
<feature type="signal peptide" evidence="2">
    <location>
        <begin position="1"/>
        <end position="18"/>
    </location>
</feature>
<keyword evidence="2" id="KW-0732">Signal</keyword>
<keyword evidence="1" id="KW-0472">Membrane</keyword>
<dbReference type="Proteomes" id="UP000317494">
    <property type="component" value="Unassembled WGS sequence"/>
</dbReference>
<accession>A0A507CE90</accession>